<reference evidence="2 3" key="1">
    <citation type="submission" date="2024-06" db="EMBL/GenBank/DDBJ databases">
        <title>The Natural Products Discovery Center: Release of the First 8490 Sequenced Strains for Exploring Actinobacteria Biosynthetic Diversity.</title>
        <authorList>
            <person name="Kalkreuter E."/>
            <person name="Kautsar S.A."/>
            <person name="Yang D."/>
            <person name="Bader C.D."/>
            <person name="Teijaro C.N."/>
            <person name="Fluegel L."/>
            <person name="Davis C.M."/>
            <person name="Simpson J.R."/>
            <person name="Lauterbach L."/>
            <person name="Steele A.D."/>
            <person name="Gui C."/>
            <person name="Meng S."/>
            <person name="Li G."/>
            <person name="Viehrig K."/>
            <person name="Ye F."/>
            <person name="Su P."/>
            <person name="Kiefer A.F."/>
            <person name="Nichols A."/>
            <person name="Cepeda A.J."/>
            <person name="Yan W."/>
            <person name="Fan B."/>
            <person name="Jiang Y."/>
            <person name="Adhikari A."/>
            <person name="Zheng C.-J."/>
            <person name="Schuster L."/>
            <person name="Cowan T.M."/>
            <person name="Smanski M.J."/>
            <person name="Chevrette M.G."/>
            <person name="De Carvalho L.P.S."/>
            <person name="Shen B."/>
        </authorList>
    </citation>
    <scope>NUCLEOTIDE SEQUENCE [LARGE SCALE GENOMIC DNA]</scope>
    <source>
        <strain evidence="2 3">NPDC006434</strain>
    </source>
</reference>
<gene>
    <name evidence="2" type="ORF">ABZZ21_14875</name>
</gene>
<evidence type="ECO:0000313" key="3">
    <source>
        <dbReference type="Proteomes" id="UP001550210"/>
    </source>
</evidence>
<comment type="caution">
    <text evidence="2">The sequence shown here is derived from an EMBL/GenBank/DDBJ whole genome shotgun (WGS) entry which is preliminary data.</text>
</comment>
<evidence type="ECO:0000313" key="2">
    <source>
        <dbReference type="EMBL" id="MET9845835.1"/>
    </source>
</evidence>
<sequence length="123" mass="12892">MTVKFAWPTRKTAAAAGMTAMLAIAPLLVSTDAQALGNNRTVERSCGKNYVSSGFTGRQSWAQTKKSSGDCAGRLSAALVRSDGAWTTRVYGTSSSAYATHSSTSSARNGLHWGCDACNVTYS</sequence>
<evidence type="ECO:0000256" key="1">
    <source>
        <dbReference type="SAM" id="SignalP"/>
    </source>
</evidence>
<dbReference type="Proteomes" id="UP001550210">
    <property type="component" value="Unassembled WGS sequence"/>
</dbReference>
<organism evidence="2 3">
    <name type="scientific">Streptomyces ossamyceticus</name>
    <dbReference type="NCBI Taxonomy" id="249581"/>
    <lineage>
        <taxon>Bacteria</taxon>
        <taxon>Bacillati</taxon>
        <taxon>Actinomycetota</taxon>
        <taxon>Actinomycetes</taxon>
        <taxon>Kitasatosporales</taxon>
        <taxon>Streptomycetaceae</taxon>
        <taxon>Streptomyces</taxon>
    </lineage>
</organism>
<protein>
    <submittedName>
        <fullName evidence="2">Uncharacterized protein</fullName>
    </submittedName>
</protein>
<keyword evidence="3" id="KW-1185">Reference proteome</keyword>
<accession>A0ABV2UW99</accession>
<feature type="chain" id="PRO_5045573854" evidence="1">
    <location>
        <begin position="36"/>
        <end position="123"/>
    </location>
</feature>
<keyword evidence="1" id="KW-0732">Signal</keyword>
<name>A0ABV2UW99_9ACTN</name>
<dbReference type="RefSeq" id="WP_355396985.1">
    <property type="nucleotide sequence ID" value="NZ_JBEGHN010000001.1"/>
</dbReference>
<feature type="signal peptide" evidence="1">
    <location>
        <begin position="1"/>
        <end position="35"/>
    </location>
</feature>
<proteinExistence type="predicted"/>
<dbReference type="EMBL" id="JBEXPZ010000017">
    <property type="protein sequence ID" value="MET9845835.1"/>
    <property type="molecule type" value="Genomic_DNA"/>
</dbReference>